<dbReference type="GO" id="GO:0042601">
    <property type="term" value="C:endospore-forming forespore"/>
    <property type="evidence" value="ECO:0007669"/>
    <property type="project" value="TreeGrafter"/>
</dbReference>
<dbReference type="Pfam" id="PF13439">
    <property type="entry name" value="Glyco_transf_4"/>
    <property type="match status" value="1"/>
</dbReference>
<feature type="domain" description="Glycosyl transferase family 1" evidence="1">
    <location>
        <begin position="594"/>
        <end position="767"/>
    </location>
</feature>
<dbReference type="PANTHER" id="PTHR39179">
    <property type="entry name" value="SPORE COAT PROTEIN I"/>
    <property type="match status" value="1"/>
</dbReference>
<dbReference type="CDD" id="cd03801">
    <property type="entry name" value="GT4_PimA-like"/>
    <property type="match status" value="1"/>
</dbReference>
<dbReference type="EMBL" id="OMOF01000268">
    <property type="protein sequence ID" value="SPF45819.1"/>
    <property type="molecule type" value="Genomic_DNA"/>
</dbReference>
<sequence length="910" mass="103802">MEEYMIQPWDNEDLHSGINLDMWVPPEIDELALRVITYYDMEVHARTLITSKPDKGGAIWKIETDKGPRSLKVLHRKPSRSLFSVGAQDYIFKQGGRVPELKKTKQGALYVEEGGKLWIVTDWIKTLSPASKDLEGALALCYGLGEFHRYSRGFVPPVGSQRATRLFRWPAYYQKIIKKLDWFRNIAKAYNDLPNSPLLLAAIKIFERQALDALYHLEQSSYAQMVSLGEEHWGLVHQDYGWSNGQLGLGGLWVIDLDGVAYDLPIRDLRKLISSTMDNLGKWDATWIRSMIDAYHQANPLDLETYDILLNDLAFPNEFYKHINEMLYDPINFINNDLGGIIQLLTLLEKTKGLALEELKLDQHRFRTGNYVSFPVIKPETLEMMQMTAIIKDEDFTENKTLPKNETPKLKVLMICTEKLPVPPVRGGAIQTYIQGISGMLSQQHDLTILGTTDPSLPLEEVSQNIRYARINGEQILEIYAEKVIEFLSDNYFDLIHVFNRPRLIPLIREVAPHSRIVLSMHNDMFDTHKIHPNDAVTAINEVERIITVSDYVGNTICNLYPQAASKVHTIYSGVNLDTFVPWVKSNTATQIRQKLREEYDLESRTVILFVGRLTPKKGTDLLIQALNEVHASDSNIALVIVGGTWYSVDSVTDYVAYVRALAERAPFPVITTGYVSAHLIHRWYWAGDIFVCPSQWQEPLARVHYEAMAAGLPFLTTARGGNPEVVIDQNGLIVEQPEDPIEFAEKLKILLTDPELRQSMGQTGRRIAEERFSWERVAHEVLETWESAFNYNTNKNEITPRDLDDVDVEDNTKVETLDELAVLNKDEIVMSLAMDVGLSVMKITRDMIFPKLLNCNSINYTDLSVMSSRFIFRQLRANIVLSDITSLSTVKITREMIVSEFDLDFKVAQ</sequence>
<dbReference type="NCBIfam" id="TIGR02906">
    <property type="entry name" value="spore_CotS"/>
    <property type="match status" value="1"/>
</dbReference>
<dbReference type="InterPro" id="IPR047175">
    <property type="entry name" value="CotS-like"/>
</dbReference>
<dbReference type="SUPFAM" id="SSF53756">
    <property type="entry name" value="UDP-Glycosyltransferase/glycogen phosphorylase"/>
    <property type="match status" value="1"/>
</dbReference>
<dbReference type="InterPro" id="IPR001296">
    <property type="entry name" value="Glyco_trans_1"/>
</dbReference>
<dbReference type="Gene3D" id="3.90.1200.10">
    <property type="match status" value="1"/>
</dbReference>
<evidence type="ECO:0000313" key="4">
    <source>
        <dbReference type="Proteomes" id="UP000238916"/>
    </source>
</evidence>
<dbReference type="InterPro" id="IPR014255">
    <property type="entry name" value="Spore_coat_CotS"/>
</dbReference>
<protein>
    <submittedName>
        <fullName evidence="3">Spore coat protein, CotS family</fullName>
    </submittedName>
</protein>
<dbReference type="PANTHER" id="PTHR39179:SF1">
    <property type="entry name" value="SPORE COAT PROTEIN I"/>
    <property type="match status" value="1"/>
</dbReference>
<keyword evidence="3" id="KW-0167">Capsid protein</keyword>
<dbReference type="Gene3D" id="3.40.50.2000">
    <property type="entry name" value="Glycogen Phosphorylase B"/>
    <property type="match status" value="2"/>
</dbReference>
<dbReference type="InterPro" id="IPR028098">
    <property type="entry name" value="Glyco_trans_4-like_N"/>
</dbReference>
<dbReference type="Pfam" id="PF00534">
    <property type="entry name" value="Glycos_transf_1"/>
    <property type="match status" value="1"/>
</dbReference>
<dbReference type="Proteomes" id="UP000238916">
    <property type="component" value="Unassembled WGS sequence"/>
</dbReference>
<evidence type="ECO:0000313" key="3">
    <source>
        <dbReference type="EMBL" id="SPF45819.1"/>
    </source>
</evidence>
<proteinExistence type="predicted"/>
<organism evidence="3 4">
    <name type="scientific">Candidatus Desulfosporosinus infrequens</name>
    <dbReference type="NCBI Taxonomy" id="2043169"/>
    <lineage>
        <taxon>Bacteria</taxon>
        <taxon>Bacillati</taxon>
        <taxon>Bacillota</taxon>
        <taxon>Clostridia</taxon>
        <taxon>Eubacteriales</taxon>
        <taxon>Desulfitobacteriaceae</taxon>
        <taxon>Desulfosporosinus</taxon>
    </lineage>
</organism>
<dbReference type="SUPFAM" id="SSF56112">
    <property type="entry name" value="Protein kinase-like (PK-like)"/>
    <property type="match status" value="1"/>
</dbReference>
<dbReference type="InterPro" id="IPR011009">
    <property type="entry name" value="Kinase-like_dom_sf"/>
</dbReference>
<dbReference type="AlphaFoldDB" id="A0A2U3L212"/>
<evidence type="ECO:0000259" key="2">
    <source>
        <dbReference type="Pfam" id="PF13439"/>
    </source>
</evidence>
<feature type="domain" description="Glycosyltransferase subfamily 4-like N-terminal" evidence="2">
    <location>
        <begin position="431"/>
        <end position="578"/>
    </location>
</feature>
<reference evidence="4" key="1">
    <citation type="submission" date="2018-02" db="EMBL/GenBank/DDBJ databases">
        <authorList>
            <person name="Hausmann B."/>
        </authorList>
    </citation>
    <scope>NUCLEOTIDE SEQUENCE [LARGE SCALE GENOMIC DNA]</scope>
    <source>
        <strain evidence="4">Peat soil MAG SbF1</strain>
    </source>
</reference>
<name>A0A2U3L212_9FIRM</name>
<gene>
    <name evidence="3" type="ORF">SBF1_340012</name>
</gene>
<dbReference type="GO" id="GO:0016757">
    <property type="term" value="F:glycosyltransferase activity"/>
    <property type="evidence" value="ECO:0007669"/>
    <property type="project" value="InterPro"/>
</dbReference>
<evidence type="ECO:0000259" key="1">
    <source>
        <dbReference type="Pfam" id="PF00534"/>
    </source>
</evidence>
<keyword evidence="3" id="KW-0946">Virion</keyword>
<accession>A0A2U3L212</accession>
<dbReference type="Gene3D" id="3.30.200.20">
    <property type="entry name" value="Phosphorylase Kinase, domain 1"/>
    <property type="match status" value="1"/>
</dbReference>